<evidence type="ECO:0000313" key="2">
    <source>
        <dbReference type="Proteomes" id="UP000650533"/>
    </source>
</evidence>
<gene>
    <name evidence="1" type="ORF">RhiXN_11984</name>
</gene>
<organism evidence="1 2">
    <name type="scientific">Rhizoctonia solani</name>
    <dbReference type="NCBI Taxonomy" id="456999"/>
    <lineage>
        <taxon>Eukaryota</taxon>
        <taxon>Fungi</taxon>
        <taxon>Dikarya</taxon>
        <taxon>Basidiomycota</taxon>
        <taxon>Agaricomycotina</taxon>
        <taxon>Agaricomycetes</taxon>
        <taxon>Cantharellales</taxon>
        <taxon>Ceratobasidiaceae</taxon>
        <taxon>Rhizoctonia</taxon>
    </lineage>
</organism>
<dbReference type="RefSeq" id="XP_043186560.1">
    <property type="nucleotide sequence ID" value="XM_043331799.1"/>
</dbReference>
<reference evidence="1" key="1">
    <citation type="submission" date="2020-05" db="EMBL/GenBank/DDBJ databases">
        <title>Evolutionary and genomic comparisons of hybrid uninucleate and nonhybrid Rhizoctonia fungi.</title>
        <authorList>
            <person name="Li C."/>
            <person name="Chen X."/>
        </authorList>
    </citation>
    <scope>NUCLEOTIDE SEQUENCE</scope>
    <source>
        <strain evidence="1">AG-1 IA</strain>
    </source>
</reference>
<proteinExistence type="predicted"/>
<evidence type="ECO:0000313" key="1">
    <source>
        <dbReference type="EMBL" id="QRW26323.1"/>
    </source>
</evidence>
<dbReference type="PANTHER" id="PTHR11439">
    <property type="entry name" value="GAG-POL-RELATED RETROTRANSPOSON"/>
    <property type="match status" value="1"/>
</dbReference>
<dbReference type="AlphaFoldDB" id="A0A8H8T376"/>
<dbReference type="PANTHER" id="PTHR11439:SF467">
    <property type="entry name" value="INTEGRASE CATALYTIC DOMAIN-CONTAINING PROTEIN"/>
    <property type="match status" value="1"/>
</dbReference>
<dbReference type="GeneID" id="67034262"/>
<protein>
    <submittedName>
        <fullName evidence="1">Gag-Pol polyprotein/retrotransposon</fullName>
    </submittedName>
</protein>
<dbReference type="KEGG" id="rsx:RhiXN_11984"/>
<accession>A0A8H8T376</accession>
<dbReference type="EMBL" id="CP059672">
    <property type="protein sequence ID" value="QRW26323.1"/>
    <property type="molecule type" value="Genomic_DNA"/>
</dbReference>
<dbReference type="Proteomes" id="UP000650533">
    <property type="component" value="Chromosome 15"/>
</dbReference>
<name>A0A8H8T376_9AGAM</name>
<dbReference type="CDD" id="cd09272">
    <property type="entry name" value="RNase_HI_RT_Ty1"/>
    <property type="match status" value="1"/>
</dbReference>
<sequence length="309" mass="33791">MAESLSLPKYNSPSVDRTLYQQGVGSLMYGMISTWPNIAYATGLLAQHAANPGKEHWSALLQVLRYLQATKDLGIVYDSSKNSELIGFVDADYAGDPHTSRSTTGWTFILAGGAIAWSLRKQPTISLSSTEAKYVAAASAAREILWIRSFLSELGFLTNGPTALLTNNQSSIALAKNPSNHQNTKHIRVKYHFIRELIAFKEIELKFIPTNEQVANVLTKPLGRLKFPKFITDMGSLVSEIGPCMPVCLHGWACRHDVECNWRVRDARAEDPEAEGGREENTVSALLGEAATDLVKAGFLGSVLVLGLV</sequence>